<dbReference type="RefSeq" id="WP_354011213.1">
    <property type="nucleotide sequence ID" value="NZ_JBEWTA010000001.1"/>
</dbReference>
<name>A0ABV2SGP8_9GAMM</name>
<keyword evidence="1" id="KW-0175">Coiled coil</keyword>
<sequence>MKDDELNQLHKKLDETIAFHQALNEEIASVQHDAGEQAQHLSRLNGSMAMLETSDEPDEVLAERIDELRQELDEAEAYYKSLQAREKKLQTAEMHAAQSVQTLQSELKIEELKKGRD</sequence>
<dbReference type="EMBL" id="JBEWTB010000002">
    <property type="protein sequence ID" value="MET4756932.1"/>
    <property type="molecule type" value="Genomic_DNA"/>
</dbReference>
<proteinExistence type="predicted"/>
<gene>
    <name evidence="2" type="ORF">V5J35_002124</name>
</gene>
<evidence type="ECO:0000256" key="1">
    <source>
        <dbReference type="SAM" id="Coils"/>
    </source>
</evidence>
<feature type="coiled-coil region" evidence="1">
    <location>
        <begin position="58"/>
        <end position="92"/>
    </location>
</feature>
<comment type="caution">
    <text evidence="2">The sequence shown here is derived from an EMBL/GenBank/DDBJ whole genome shotgun (WGS) entry which is preliminary data.</text>
</comment>
<evidence type="ECO:0000313" key="3">
    <source>
        <dbReference type="Proteomes" id="UP001549366"/>
    </source>
</evidence>
<accession>A0ABV2SGP8</accession>
<dbReference type="Proteomes" id="UP001549366">
    <property type="component" value="Unassembled WGS sequence"/>
</dbReference>
<keyword evidence="3" id="KW-1185">Reference proteome</keyword>
<evidence type="ECO:0000313" key="2">
    <source>
        <dbReference type="EMBL" id="MET4756932.1"/>
    </source>
</evidence>
<organism evidence="2 3">
    <name type="scientific">Endozoicomonas lisbonensis</name>
    <dbReference type="NCBI Taxonomy" id="3120522"/>
    <lineage>
        <taxon>Bacteria</taxon>
        <taxon>Pseudomonadati</taxon>
        <taxon>Pseudomonadota</taxon>
        <taxon>Gammaproteobacteria</taxon>
        <taxon>Oceanospirillales</taxon>
        <taxon>Endozoicomonadaceae</taxon>
        <taxon>Endozoicomonas</taxon>
    </lineage>
</organism>
<reference evidence="2 3" key="1">
    <citation type="submission" date="2024-06" db="EMBL/GenBank/DDBJ databases">
        <title>Genomic Encyclopedia of Type Strains, Phase V (KMG-V): Genome sequencing to study the core and pangenomes of soil and plant-associated prokaryotes.</title>
        <authorList>
            <person name="Whitman W."/>
        </authorList>
    </citation>
    <scope>NUCLEOTIDE SEQUENCE [LARGE SCALE GENOMIC DNA]</scope>
    <source>
        <strain evidence="2 3">NE40</strain>
    </source>
</reference>
<protein>
    <submittedName>
        <fullName evidence="2">Nuclease with TOPRIM domain</fullName>
    </submittedName>
</protein>